<proteinExistence type="predicted"/>
<evidence type="ECO:0000313" key="2">
    <source>
        <dbReference type="Proteomes" id="UP000244855"/>
    </source>
</evidence>
<dbReference type="STRING" id="97972.A0A2V1D2L5"/>
<dbReference type="EMBL" id="KZ805701">
    <property type="protein sequence ID" value="PVH92266.1"/>
    <property type="molecule type" value="Genomic_DNA"/>
</dbReference>
<name>A0A2V1D2L5_9PLEO</name>
<accession>A0A2V1D2L5</accession>
<dbReference type="Proteomes" id="UP000244855">
    <property type="component" value="Unassembled WGS sequence"/>
</dbReference>
<gene>
    <name evidence="1" type="ORF">DM02DRAFT_620046</name>
</gene>
<evidence type="ECO:0000313" key="1">
    <source>
        <dbReference type="EMBL" id="PVH92266.1"/>
    </source>
</evidence>
<keyword evidence="2" id="KW-1185">Reference proteome</keyword>
<reference evidence="1 2" key="1">
    <citation type="journal article" date="2018" name="Sci. Rep.">
        <title>Comparative genomics provides insights into the lifestyle and reveals functional heterogeneity of dark septate endophytic fungi.</title>
        <authorList>
            <person name="Knapp D.G."/>
            <person name="Nemeth J.B."/>
            <person name="Barry K."/>
            <person name="Hainaut M."/>
            <person name="Henrissat B."/>
            <person name="Johnson J."/>
            <person name="Kuo A."/>
            <person name="Lim J.H.P."/>
            <person name="Lipzen A."/>
            <person name="Nolan M."/>
            <person name="Ohm R.A."/>
            <person name="Tamas L."/>
            <person name="Grigoriev I.V."/>
            <person name="Spatafora J.W."/>
            <person name="Nagy L.G."/>
            <person name="Kovacs G.M."/>
        </authorList>
    </citation>
    <scope>NUCLEOTIDE SEQUENCE [LARGE SCALE GENOMIC DNA]</scope>
    <source>
        <strain evidence="1 2">DSE2036</strain>
    </source>
</reference>
<protein>
    <submittedName>
        <fullName evidence="1">Uncharacterized protein</fullName>
    </submittedName>
</protein>
<dbReference type="OrthoDB" id="5068804at2759"/>
<sequence length="212" mass="24127">MAEHPANKLFGFHCCPDPAIGEPVDDFRKNGVRGLMTDHGLEFIKTYVRDNDVIRGSLESDNTTWHLAFLEAMYQRPGCAVCWLGKWPLKARVFLLLGRGSKILLYNGSESLDREKDEFDMYMIPEAILKAKIEDKSIGRCEMRLEDGGVLAYDGRMAYDLVKGSLFVFGFVPEEISDKFAKGREKLVLPQSLKDKADELSTSRTKFIFRFV</sequence>
<organism evidence="1 2">
    <name type="scientific">Periconia macrospinosa</name>
    <dbReference type="NCBI Taxonomy" id="97972"/>
    <lineage>
        <taxon>Eukaryota</taxon>
        <taxon>Fungi</taxon>
        <taxon>Dikarya</taxon>
        <taxon>Ascomycota</taxon>
        <taxon>Pezizomycotina</taxon>
        <taxon>Dothideomycetes</taxon>
        <taxon>Pleosporomycetidae</taxon>
        <taxon>Pleosporales</taxon>
        <taxon>Massarineae</taxon>
        <taxon>Periconiaceae</taxon>
        <taxon>Periconia</taxon>
    </lineage>
</organism>
<dbReference type="AlphaFoldDB" id="A0A2V1D2L5"/>